<dbReference type="AlphaFoldDB" id="A0AAV6GX64"/>
<protein>
    <submittedName>
        <fullName evidence="1">Uncharacterized protein</fullName>
    </submittedName>
</protein>
<evidence type="ECO:0000313" key="1">
    <source>
        <dbReference type="EMBL" id="KAG5278330.1"/>
    </source>
</evidence>
<proteinExistence type="predicted"/>
<keyword evidence="2" id="KW-1185">Reference proteome</keyword>
<dbReference type="EMBL" id="JADWDJ010000007">
    <property type="protein sequence ID" value="KAG5278330.1"/>
    <property type="molecule type" value="Genomic_DNA"/>
</dbReference>
<feature type="non-terminal residue" evidence="1">
    <location>
        <position position="99"/>
    </location>
</feature>
<organism evidence="1 2">
    <name type="scientific">Alosa alosa</name>
    <name type="common">allis shad</name>
    <dbReference type="NCBI Taxonomy" id="278164"/>
    <lineage>
        <taxon>Eukaryota</taxon>
        <taxon>Metazoa</taxon>
        <taxon>Chordata</taxon>
        <taxon>Craniata</taxon>
        <taxon>Vertebrata</taxon>
        <taxon>Euteleostomi</taxon>
        <taxon>Actinopterygii</taxon>
        <taxon>Neopterygii</taxon>
        <taxon>Teleostei</taxon>
        <taxon>Clupei</taxon>
        <taxon>Clupeiformes</taxon>
        <taxon>Clupeoidei</taxon>
        <taxon>Clupeidae</taxon>
        <taxon>Alosa</taxon>
    </lineage>
</organism>
<accession>A0AAV6GX64</accession>
<comment type="caution">
    <text evidence="1">The sequence shown here is derived from an EMBL/GenBank/DDBJ whole genome shotgun (WGS) entry which is preliminary data.</text>
</comment>
<gene>
    <name evidence="1" type="ORF">AALO_G00097770</name>
</gene>
<sequence length="99" mass="11432">MTYSRETWKLLLTKSSAVLDDALIMFSNVSLRIMGPSVTHVLDILGELRLELLSDMQWQDIDFISSLFGERLRLFLPFASGELLHCVSRKNLTCETYQY</sequence>
<dbReference type="Proteomes" id="UP000823561">
    <property type="component" value="Chromosome 7"/>
</dbReference>
<evidence type="ECO:0000313" key="2">
    <source>
        <dbReference type="Proteomes" id="UP000823561"/>
    </source>
</evidence>
<name>A0AAV6GX64_9TELE</name>
<reference evidence="1" key="1">
    <citation type="submission" date="2020-10" db="EMBL/GenBank/DDBJ databases">
        <title>Chromosome-scale genome assembly of the Allis shad, Alosa alosa.</title>
        <authorList>
            <person name="Margot Z."/>
            <person name="Christophe K."/>
            <person name="Cabau C."/>
            <person name="Louis A."/>
            <person name="Berthelot C."/>
            <person name="Parey E."/>
            <person name="Roest Crollius H."/>
            <person name="Montfort J."/>
            <person name="Robinson-Rechavi M."/>
            <person name="Bucao C."/>
            <person name="Bouchez O."/>
            <person name="Gislard M."/>
            <person name="Lluch J."/>
            <person name="Milhes M."/>
            <person name="Lampietro C."/>
            <person name="Lopez Roques C."/>
            <person name="Donnadieu C."/>
            <person name="Braasch I."/>
            <person name="Desvignes T."/>
            <person name="Postlethwait J."/>
            <person name="Bobe J."/>
            <person name="Guiguen Y."/>
        </authorList>
    </citation>
    <scope>NUCLEOTIDE SEQUENCE</scope>
    <source>
        <strain evidence="1">M-15738</strain>
        <tissue evidence="1">Blood</tissue>
    </source>
</reference>